<dbReference type="Pfam" id="PF07730">
    <property type="entry name" value="HisKA_3"/>
    <property type="match status" value="1"/>
</dbReference>
<dbReference type="InterPro" id="IPR003594">
    <property type="entry name" value="HATPase_dom"/>
</dbReference>
<evidence type="ECO:0000256" key="4">
    <source>
        <dbReference type="ARBA" id="ARBA00022679"/>
    </source>
</evidence>
<organism evidence="13 14">
    <name type="scientific">Pseudofrankia inefficax (strain DSM 45817 / CECT 9037 / DDB 130130 / EuI1c)</name>
    <name type="common">Frankia inefficax</name>
    <dbReference type="NCBI Taxonomy" id="298654"/>
    <lineage>
        <taxon>Bacteria</taxon>
        <taxon>Bacillati</taxon>
        <taxon>Actinomycetota</taxon>
        <taxon>Actinomycetes</taxon>
        <taxon>Frankiales</taxon>
        <taxon>Frankiaceae</taxon>
        <taxon>Pseudofrankia</taxon>
    </lineage>
</organism>
<dbReference type="PANTHER" id="PTHR24421">
    <property type="entry name" value="NITRATE/NITRITE SENSOR PROTEIN NARX-RELATED"/>
    <property type="match status" value="1"/>
</dbReference>
<evidence type="ECO:0000256" key="1">
    <source>
        <dbReference type="ARBA" id="ARBA00000085"/>
    </source>
</evidence>
<evidence type="ECO:0000259" key="11">
    <source>
        <dbReference type="Pfam" id="PF02518"/>
    </source>
</evidence>
<evidence type="ECO:0000256" key="7">
    <source>
        <dbReference type="ARBA" id="ARBA00022840"/>
    </source>
</evidence>
<keyword evidence="8" id="KW-0902">Two-component regulatory system</keyword>
<dbReference type="GO" id="GO:0000155">
    <property type="term" value="F:phosphorelay sensor kinase activity"/>
    <property type="evidence" value="ECO:0007669"/>
    <property type="project" value="InterPro"/>
</dbReference>
<dbReference type="GO" id="GO:0005524">
    <property type="term" value="F:ATP binding"/>
    <property type="evidence" value="ECO:0007669"/>
    <property type="project" value="UniProtKB-KW"/>
</dbReference>
<reference evidence="13 14" key="1">
    <citation type="submission" date="2010-10" db="EMBL/GenBank/DDBJ databases">
        <title>Complete sequence of Frankia sp. EuI1c.</title>
        <authorList>
            <consortium name="US DOE Joint Genome Institute"/>
            <person name="Lucas S."/>
            <person name="Copeland A."/>
            <person name="Lapidus A."/>
            <person name="Cheng J.-F."/>
            <person name="Bruce D."/>
            <person name="Goodwin L."/>
            <person name="Pitluck S."/>
            <person name="Chertkov O."/>
            <person name="Detter J.C."/>
            <person name="Han C."/>
            <person name="Tapia R."/>
            <person name="Land M."/>
            <person name="Hauser L."/>
            <person name="Jeffries C."/>
            <person name="Kyrpides N."/>
            <person name="Ivanova N."/>
            <person name="Mikhailova N."/>
            <person name="Beauchemin N."/>
            <person name="Sen A."/>
            <person name="Sur S.A."/>
            <person name="Gtari M."/>
            <person name="Wall L."/>
            <person name="Tisa L."/>
            <person name="Woyke T."/>
        </authorList>
    </citation>
    <scope>NUCLEOTIDE SEQUENCE [LARGE SCALE GENOMIC DNA]</scope>
    <source>
        <strain evidence="14">DSM 45817 / CECT 9037 / EuI1c</strain>
    </source>
</reference>
<name>E3JD45_PSEI1</name>
<feature type="compositionally biased region" description="Basic and acidic residues" evidence="9">
    <location>
        <begin position="270"/>
        <end position="295"/>
    </location>
</feature>
<keyword evidence="10" id="KW-0812">Transmembrane</keyword>
<dbReference type="Proteomes" id="UP000002484">
    <property type="component" value="Chromosome"/>
</dbReference>
<dbReference type="Gene3D" id="1.20.5.1930">
    <property type="match status" value="1"/>
</dbReference>
<protein>
    <recommendedName>
        <fullName evidence="2">histidine kinase</fullName>
        <ecNumber evidence="2">2.7.13.3</ecNumber>
    </recommendedName>
</protein>
<feature type="region of interest" description="Disordered" evidence="9">
    <location>
        <begin position="427"/>
        <end position="450"/>
    </location>
</feature>
<evidence type="ECO:0000259" key="12">
    <source>
        <dbReference type="Pfam" id="PF07730"/>
    </source>
</evidence>
<dbReference type="EC" id="2.7.13.3" evidence="2"/>
<evidence type="ECO:0000256" key="5">
    <source>
        <dbReference type="ARBA" id="ARBA00022741"/>
    </source>
</evidence>
<evidence type="ECO:0000256" key="9">
    <source>
        <dbReference type="SAM" id="MobiDB-lite"/>
    </source>
</evidence>
<keyword evidence="7" id="KW-0067">ATP-binding</keyword>
<evidence type="ECO:0000256" key="2">
    <source>
        <dbReference type="ARBA" id="ARBA00012438"/>
    </source>
</evidence>
<dbReference type="CDD" id="cd16917">
    <property type="entry name" value="HATPase_UhpB-NarQ-NarX-like"/>
    <property type="match status" value="1"/>
</dbReference>
<dbReference type="InParanoid" id="E3JD45"/>
<keyword evidence="3" id="KW-0597">Phosphoprotein</keyword>
<proteinExistence type="predicted"/>
<evidence type="ECO:0000256" key="8">
    <source>
        <dbReference type="ARBA" id="ARBA00023012"/>
    </source>
</evidence>
<sequence>MTTHRLPAGITGDRTGWRCLLSESRRPTRWDAVATAATLVTMTVATILRTSEPTAPGTARLVFLVLAWLPLLVRTYWPEPVLAVVLAVEAGQLVVMRDLGAGLVGGLAVAAYQPVPVATMLAVYTVASRRRQRDGWVTGAVSAFLLLVTALLFQEIELIGTDVVMTELVLIAAAVGVGVRARQDTRARRAREAREQSRQAVLEERLRIARELHDTLAHDLALVDAQAGVADYLLDLDPPAARRALRDITQHTSAAIDDLRATLVLLRQDVDETDRPTDGPDPDRRADGDPTRDRALPPVPGLDRLDGLLDRFRDAGTPVSLDTVGEPASLGHHSDLAAYRIIQEALTNATKHAPGAPVSLSLRWAPRHLEVEIRNPPAGLPTSTRGVGTGHGLIGLRERARAAHGTFDAGPTRDGGYRVAAELPIRAHHTTGGPGVPGPDAAGQTEEPQP</sequence>
<feature type="domain" description="Histidine kinase/HSP90-like ATPase" evidence="11">
    <location>
        <begin position="337"/>
        <end position="425"/>
    </location>
</feature>
<keyword evidence="10" id="KW-0472">Membrane</keyword>
<feature type="region of interest" description="Disordered" evidence="9">
    <location>
        <begin position="270"/>
        <end position="302"/>
    </location>
</feature>
<comment type="catalytic activity">
    <reaction evidence="1">
        <text>ATP + protein L-histidine = ADP + protein N-phospho-L-histidine.</text>
        <dbReference type="EC" id="2.7.13.3"/>
    </reaction>
</comment>
<evidence type="ECO:0000256" key="3">
    <source>
        <dbReference type="ARBA" id="ARBA00022553"/>
    </source>
</evidence>
<keyword evidence="4" id="KW-0808">Transferase</keyword>
<evidence type="ECO:0000313" key="14">
    <source>
        <dbReference type="Proteomes" id="UP000002484"/>
    </source>
</evidence>
<keyword evidence="14" id="KW-1185">Reference proteome</keyword>
<evidence type="ECO:0000256" key="10">
    <source>
        <dbReference type="SAM" id="Phobius"/>
    </source>
</evidence>
<dbReference type="GO" id="GO:0016020">
    <property type="term" value="C:membrane"/>
    <property type="evidence" value="ECO:0007669"/>
    <property type="project" value="InterPro"/>
</dbReference>
<dbReference type="Gene3D" id="3.30.565.10">
    <property type="entry name" value="Histidine kinase-like ATPase, C-terminal domain"/>
    <property type="match status" value="1"/>
</dbReference>
<dbReference type="SUPFAM" id="SSF55874">
    <property type="entry name" value="ATPase domain of HSP90 chaperone/DNA topoisomerase II/histidine kinase"/>
    <property type="match status" value="1"/>
</dbReference>
<dbReference type="AlphaFoldDB" id="E3JD45"/>
<keyword evidence="10" id="KW-1133">Transmembrane helix</keyword>
<feature type="transmembrane region" description="Helical" evidence="10">
    <location>
        <begin position="136"/>
        <end position="153"/>
    </location>
</feature>
<dbReference type="STRING" id="298654.FraEuI1c_4330"/>
<evidence type="ECO:0000313" key="13">
    <source>
        <dbReference type="EMBL" id="ADP82329.1"/>
    </source>
</evidence>
<dbReference type="PANTHER" id="PTHR24421:SF10">
    <property type="entry name" value="NITRATE_NITRITE SENSOR PROTEIN NARQ"/>
    <property type="match status" value="1"/>
</dbReference>
<dbReference type="InterPro" id="IPR036890">
    <property type="entry name" value="HATPase_C_sf"/>
</dbReference>
<feature type="transmembrane region" description="Helical" evidence="10">
    <location>
        <begin position="159"/>
        <end position="179"/>
    </location>
</feature>
<dbReference type="InterPro" id="IPR011712">
    <property type="entry name" value="Sig_transdc_His_kin_sub3_dim/P"/>
</dbReference>
<gene>
    <name evidence="13" type="ordered locus">FraEuI1c_4330</name>
</gene>
<dbReference type="eggNOG" id="COG4585">
    <property type="taxonomic scope" value="Bacteria"/>
</dbReference>
<feature type="domain" description="Signal transduction histidine kinase subgroup 3 dimerisation and phosphoacceptor" evidence="12">
    <location>
        <begin position="204"/>
        <end position="269"/>
    </location>
</feature>
<dbReference type="HOGENOM" id="CLU_000445_20_1_11"/>
<keyword evidence="5" id="KW-0547">Nucleotide-binding</keyword>
<dbReference type="KEGG" id="fri:FraEuI1c_4330"/>
<dbReference type="InterPro" id="IPR050482">
    <property type="entry name" value="Sensor_HK_TwoCompSys"/>
</dbReference>
<accession>E3JD45</accession>
<dbReference type="Pfam" id="PF02518">
    <property type="entry name" value="HATPase_c"/>
    <property type="match status" value="1"/>
</dbReference>
<dbReference type="GO" id="GO:0046983">
    <property type="term" value="F:protein dimerization activity"/>
    <property type="evidence" value="ECO:0007669"/>
    <property type="project" value="InterPro"/>
</dbReference>
<dbReference type="EMBL" id="CP002299">
    <property type="protein sequence ID" value="ADP82329.1"/>
    <property type="molecule type" value="Genomic_DNA"/>
</dbReference>
<evidence type="ECO:0000256" key="6">
    <source>
        <dbReference type="ARBA" id="ARBA00022777"/>
    </source>
</evidence>
<keyword evidence="6 13" id="KW-0418">Kinase</keyword>
<dbReference type="RefSeq" id="WP_013425447.1">
    <property type="nucleotide sequence ID" value="NC_014666.1"/>
</dbReference>
<feature type="transmembrane region" description="Helical" evidence="10">
    <location>
        <begin position="103"/>
        <end position="124"/>
    </location>
</feature>